<accession>A0AAE0FR38</accession>
<sequence length="145" mass="15101">MDFHIQQDPKDSSELAGGGVIGASGGYGSVIIIIRTTMNWNRAPHGGVFDLKNCRLTVVDSVMSFNSAQLVSGDGASVPVGGVILASAVMLNIVSTTLEGNAATVSEPKLPVASSNAITVDEYAKSNENKGDGTRQMFEEVVLMV</sequence>
<dbReference type="AlphaFoldDB" id="A0AAE0FR38"/>
<name>A0AAE0FR38_9CHLO</name>
<comment type="caution">
    <text evidence="1">The sequence shown here is derived from an EMBL/GenBank/DDBJ whole genome shotgun (WGS) entry which is preliminary data.</text>
</comment>
<protein>
    <submittedName>
        <fullName evidence="1">Uncharacterized protein</fullName>
    </submittedName>
</protein>
<organism evidence="1 2">
    <name type="scientific">Cymbomonas tetramitiformis</name>
    <dbReference type="NCBI Taxonomy" id="36881"/>
    <lineage>
        <taxon>Eukaryota</taxon>
        <taxon>Viridiplantae</taxon>
        <taxon>Chlorophyta</taxon>
        <taxon>Pyramimonadophyceae</taxon>
        <taxon>Pyramimonadales</taxon>
        <taxon>Pyramimonadaceae</taxon>
        <taxon>Cymbomonas</taxon>
    </lineage>
</organism>
<keyword evidence="2" id="KW-1185">Reference proteome</keyword>
<reference evidence="1 2" key="1">
    <citation type="journal article" date="2015" name="Genome Biol. Evol.">
        <title>Comparative Genomics of a Bacterivorous Green Alga Reveals Evolutionary Causalities and Consequences of Phago-Mixotrophic Mode of Nutrition.</title>
        <authorList>
            <person name="Burns J.A."/>
            <person name="Paasch A."/>
            <person name="Narechania A."/>
            <person name="Kim E."/>
        </authorList>
    </citation>
    <scope>NUCLEOTIDE SEQUENCE [LARGE SCALE GENOMIC DNA]</scope>
    <source>
        <strain evidence="1 2">PLY_AMNH</strain>
    </source>
</reference>
<evidence type="ECO:0000313" key="2">
    <source>
        <dbReference type="Proteomes" id="UP001190700"/>
    </source>
</evidence>
<gene>
    <name evidence="1" type="ORF">CYMTET_26784</name>
</gene>
<dbReference type="Proteomes" id="UP001190700">
    <property type="component" value="Unassembled WGS sequence"/>
</dbReference>
<proteinExistence type="predicted"/>
<evidence type="ECO:0000313" key="1">
    <source>
        <dbReference type="EMBL" id="KAK3264479.1"/>
    </source>
</evidence>
<dbReference type="EMBL" id="LGRX02014519">
    <property type="protein sequence ID" value="KAK3264479.1"/>
    <property type="molecule type" value="Genomic_DNA"/>
</dbReference>